<proteinExistence type="predicted"/>
<sequence length="357" mass="39994">MKKYIFRALLILAGLSLFSCSTELDINGNKKDVMIVYGILDGSTSVQYIKINRAYLGEGNALEYSQIPDSTLYPYLLDVKLDVLNENGQSVLPAPLQADTVNIWKNGGVFFTGYQPYYRFDFKDYIDILDTVNPYTHDTTWLLTKYTYKLIITDPVTGNIYESEAPGLGNLTMDNPSSSAINISFTSDQSSSVKFKSIKNGKLYEGKFIIHYYEVYAGNPSDTIEKTISWSLGSKKSETTSGGTTMELGYSNWSFFDLLGQNLEHREDVTRFTGYVDVFVTVGAEDMSTYIDVNQPSNSIIQEKPSFSNISNGIGLFTSKYVFRHKPLKLKGTTIELLNTHPSTSDLNFEGELPNLP</sequence>
<dbReference type="EMBL" id="VSSQ01001419">
    <property type="protein sequence ID" value="MPM08165.1"/>
    <property type="molecule type" value="Genomic_DNA"/>
</dbReference>
<protein>
    <recommendedName>
        <fullName evidence="2">DUF4249 family protein</fullName>
    </recommendedName>
</protein>
<dbReference type="PROSITE" id="PS51257">
    <property type="entry name" value="PROKAR_LIPOPROTEIN"/>
    <property type="match status" value="1"/>
</dbReference>
<comment type="caution">
    <text evidence="1">The sequence shown here is derived from an EMBL/GenBank/DDBJ whole genome shotgun (WGS) entry which is preliminary data.</text>
</comment>
<organism evidence="1">
    <name type="scientific">bioreactor metagenome</name>
    <dbReference type="NCBI Taxonomy" id="1076179"/>
    <lineage>
        <taxon>unclassified sequences</taxon>
        <taxon>metagenomes</taxon>
        <taxon>ecological metagenomes</taxon>
    </lineage>
</organism>
<reference evidence="1" key="1">
    <citation type="submission" date="2019-08" db="EMBL/GenBank/DDBJ databases">
        <authorList>
            <person name="Kucharzyk K."/>
            <person name="Murdoch R.W."/>
            <person name="Higgins S."/>
            <person name="Loffler F."/>
        </authorList>
    </citation>
    <scope>NUCLEOTIDE SEQUENCE</scope>
</reference>
<accession>A0A644WW65</accession>
<gene>
    <name evidence="1" type="ORF">SDC9_54477</name>
</gene>
<dbReference type="AlphaFoldDB" id="A0A644WW65"/>
<evidence type="ECO:0008006" key="2">
    <source>
        <dbReference type="Google" id="ProtNLM"/>
    </source>
</evidence>
<name>A0A644WW65_9ZZZZ</name>
<evidence type="ECO:0000313" key="1">
    <source>
        <dbReference type="EMBL" id="MPM08165.1"/>
    </source>
</evidence>